<reference evidence="3 4" key="1">
    <citation type="submission" date="2020-08" db="EMBL/GenBank/DDBJ databases">
        <title>Genome public.</title>
        <authorList>
            <person name="Liu C."/>
            <person name="Sun Q."/>
        </authorList>
    </citation>
    <scope>NUCLEOTIDE SEQUENCE [LARGE SCALE GENOMIC DNA]</scope>
    <source>
        <strain evidence="3 4">NSJ-56</strain>
    </source>
</reference>
<dbReference type="InterPro" id="IPR052376">
    <property type="entry name" value="Oxidative_Scav/Glycosyltrans"/>
</dbReference>
<sequence>MVTNNNEKMQELTVEEKLQNLYELQRIDTEIDKIKTLRGELPLEVQDLEDEIAGLETRIENLKAELSELDKTTSTRKQEIKKAEEAIKKYSEQLDNVRNNREYDALSKEIEFQKLEIELQEKRIREATKAKAEKDALMEESKKRYEDKVSDLEAKKNELNDIINETHKDEESLQIKSEQLAATIDDRLLTAYRRIRSNARNGLAVVTVDRDACGGCFNKIPPQRQLDIRSRKKIIVCEYCGRILIDKYICDYDGSQQKADLDALLDAQKKKGRRIRKSEE</sequence>
<dbReference type="Proteomes" id="UP000646484">
    <property type="component" value="Unassembled WGS sequence"/>
</dbReference>
<evidence type="ECO:0000313" key="3">
    <source>
        <dbReference type="EMBL" id="MBC5619501.1"/>
    </source>
</evidence>
<keyword evidence="4" id="KW-1185">Reference proteome</keyword>
<accession>A0ABR7CUZ6</accession>
<dbReference type="EMBL" id="JACOOH010000001">
    <property type="protein sequence ID" value="MBC5619501.1"/>
    <property type="molecule type" value="Genomic_DNA"/>
</dbReference>
<keyword evidence="1" id="KW-0175">Coiled coil</keyword>
<evidence type="ECO:0000313" key="4">
    <source>
        <dbReference type="Proteomes" id="UP000646484"/>
    </source>
</evidence>
<feature type="coiled-coil region" evidence="1">
    <location>
        <begin position="45"/>
        <end position="169"/>
    </location>
</feature>
<protein>
    <recommendedName>
        <fullName evidence="2">C4-type zinc ribbon domain-containing protein</fullName>
    </recommendedName>
</protein>
<feature type="domain" description="C4-type zinc ribbon" evidence="2">
    <location>
        <begin position="212"/>
        <end position="244"/>
    </location>
</feature>
<evidence type="ECO:0000256" key="1">
    <source>
        <dbReference type="SAM" id="Coils"/>
    </source>
</evidence>
<dbReference type="InterPro" id="IPR003743">
    <property type="entry name" value="Zf-RING_7"/>
</dbReference>
<dbReference type="Gene3D" id="1.10.287.1490">
    <property type="match status" value="1"/>
</dbReference>
<dbReference type="PANTHER" id="PTHR39082">
    <property type="entry name" value="PHOSPHOLIPASE C-BETA-2-RELATED"/>
    <property type="match status" value="1"/>
</dbReference>
<name>A0ABR7CUZ6_9BACT</name>
<dbReference type="RefSeq" id="WP_099290848.1">
    <property type="nucleotide sequence ID" value="NZ_JACOOH010000001.1"/>
</dbReference>
<evidence type="ECO:0000259" key="2">
    <source>
        <dbReference type="Pfam" id="PF02591"/>
    </source>
</evidence>
<dbReference type="Pfam" id="PF02591">
    <property type="entry name" value="Zn_ribbon_9"/>
    <property type="match status" value="1"/>
</dbReference>
<dbReference type="PANTHER" id="PTHR39082:SF1">
    <property type="entry name" value="SCAVENGER RECEPTOR CLASS A MEMBER 3"/>
    <property type="match status" value="1"/>
</dbReference>
<gene>
    <name evidence="3" type="ORF">H8S64_00150</name>
</gene>
<proteinExistence type="predicted"/>
<comment type="caution">
    <text evidence="3">The sequence shown here is derived from an EMBL/GenBank/DDBJ whole genome shotgun (WGS) entry which is preliminary data.</text>
</comment>
<organism evidence="3 4">
    <name type="scientific">Butyricimonas hominis</name>
    <dbReference type="NCBI Taxonomy" id="2763032"/>
    <lineage>
        <taxon>Bacteria</taxon>
        <taxon>Pseudomonadati</taxon>
        <taxon>Bacteroidota</taxon>
        <taxon>Bacteroidia</taxon>
        <taxon>Bacteroidales</taxon>
        <taxon>Odoribacteraceae</taxon>
        <taxon>Butyricimonas</taxon>
    </lineage>
</organism>